<feature type="compositionally biased region" description="Basic residues" evidence="1">
    <location>
        <begin position="1"/>
        <end position="10"/>
    </location>
</feature>
<accession>A0A5B2VDT6</accession>
<feature type="region of interest" description="Disordered" evidence="1">
    <location>
        <begin position="439"/>
        <end position="492"/>
    </location>
</feature>
<keyword evidence="4" id="KW-1185">Reference proteome</keyword>
<protein>
    <submittedName>
        <fullName evidence="3">DUF1073 domain-containing protein</fullName>
    </submittedName>
</protein>
<feature type="compositionally biased region" description="Acidic residues" evidence="1">
    <location>
        <begin position="442"/>
        <end position="451"/>
    </location>
</feature>
<dbReference type="RefSeq" id="WP_149816633.1">
    <property type="nucleotide sequence ID" value="NZ_VUOA01000018.1"/>
</dbReference>
<evidence type="ECO:0000313" key="4">
    <source>
        <dbReference type="Proteomes" id="UP000323142"/>
    </source>
</evidence>
<comment type="caution">
    <text evidence="3">The sequence shown here is derived from an EMBL/GenBank/DDBJ whole genome shotgun (WGS) entry which is preliminary data.</text>
</comment>
<dbReference type="InterPro" id="IPR006445">
    <property type="entry name" value="Phage-assoc_HI1409"/>
</dbReference>
<dbReference type="AlphaFoldDB" id="A0A5B2VDT6"/>
<dbReference type="InterPro" id="IPR024459">
    <property type="entry name" value="Acb1-like_N"/>
</dbReference>
<gene>
    <name evidence="3" type="ORF">F0L46_08360</name>
</gene>
<organism evidence="3 4">
    <name type="scientific">Salinarimonas soli</name>
    <dbReference type="NCBI Taxonomy" id="1638099"/>
    <lineage>
        <taxon>Bacteria</taxon>
        <taxon>Pseudomonadati</taxon>
        <taxon>Pseudomonadota</taxon>
        <taxon>Alphaproteobacteria</taxon>
        <taxon>Hyphomicrobiales</taxon>
        <taxon>Salinarimonadaceae</taxon>
        <taxon>Salinarimonas</taxon>
    </lineage>
</organism>
<proteinExistence type="predicted"/>
<sequence>MSRKNRRHRVTATAARPTPAAPLQDGFRNVATRTGQGAGNAGDAATYVTNSLSSVPRVLEAMYRSAWLPGLAVDIVADDMTRAGVEISGTTKPDDIEEIDAAIDDLAVMTGVNEAIKWARLYGGGLAVMLIDGQDVSTPLRVETIKQGQFRGLLAMDRWLVQTSSDLVTEFGPDLGKPVYYDTAANAPALRGKRIHHSRVIRVEGLDLPFYQRQQLQGWGMSVIERLYDRLTAFDSATLGAAQLVHKAHLRTLSIDGLRELLAAGGPGLAALARNVAAIREYQTAEGLTLVDAKDKFETHQYTFSGLSDVILQFGQQISGALQIPLVRLFGQSPAGLNASGDADLRTYYDGVAAQQNRVLRRPFTVLLDVLHRSVLGTEPQRGFGFRFRPLWQLSDTERATNANTVTTAVVGAFDSGVIGRQTALRELRQASDATGVWSNITDEEIDDAEADPPAAGEALDPDPDQDDAVPDPEPDDAADPDDETDTTRQAA</sequence>
<reference evidence="3 4" key="2">
    <citation type="submission" date="2019-09" db="EMBL/GenBank/DDBJ databases">
        <authorList>
            <person name="Jin C."/>
        </authorList>
    </citation>
    <scope>NUCLEOTIDE SEQUENCE [LARGE SCALE GENOMIC DNA]</scope>
    <source>
        <strain evidence="3 4">BN140002</strain>
    </source>
</reference>
<dbReference type="NCBIfam" id="TIGR01555">
    <property type="entry name" value="phge_rel_HI1409"/>
    <property type="match status" value="1"/>
</dbReference>
<dbReference type="OrthoDB" id="7491028at2"/>
<feature type="region of interest" description="Disordered" evidence="1">
    <location>
        <begin position="1"/>
        <end position="25"/>
    </location>
</feature>
<evidence type="ECO:0000256" key="1">
    <source>
        <dbReference type="SAM" id="MobiDB-lite"/>
    </source>
</evidence>
<name>A0A5B2VDT6_9HYPH</name>
<dbReference type="Proteomes" id="UP000323142">
    <property type="component" value="Unassembled WGS sequence"/>
</dbReference>
<feature type="compositionally biased region" description="Acidic residues" evidence="1">
    <location>
        <begin position="460"/>
        <end position="485"/>
    </location>
</feature>
<evidence type="ECO:0000313" key="3">
    <source>
        <dbReference type="EMBL" id="KAA2237683.1"/>
    </source>
</evidence>
<evidence type="ECO:0000259" key="2">
    <source>
        <dbReference type="Pfam" id="PF06381"/>
    </source>
</evidence>
<feature type="domain" description="Anti-CBASS protein Acb1-like N-terminal" evidence="2">
    <location>
        <begin position="59"/>
        <end position="410"/>
    </location>
</feature>
<dbReference type="EMBL" id="VUOA01000018">
    <property type="protein sequence ID" value="KAA2237683.1"/>
    <property type="molecule type" value="Genomic_DNA"/>
</dbReference>
<reference evidence="3 4" key="1">
    <citation type="submission" date="2019-09" db="EMBL/GenBank/DDBJ databases">
        <title>Salinarimonas rosea gen. nov., sp. nov., a new member of the a-2 subgroup of the Proteobacteria.</title>
        <authorList>
            <person name="Liu J."/>
        </authorList>
    </citation>
    <scope>NUCLEOTIDE SEQUENCE [LARGE SCALE GENOMIC DNA]</scope>
    <source>
        <strain evidence="3 4">BN140002</strain>
    </source>
</reference>
<dbReference type="Pfam" id="PF06381">
    <property type="entry name" value="Phage_portal_3"/>
    <property type="match status" value="1"/>
</dbReference>
<feature type="compositionally biased region" description="Low complexity" evidence="1">
    <location>
        <begin position="11"/>
        <end position="22"/>
    </location>
</feature>